<dbReference type="EMBL" id="MU003805">
    <property type="protein sequence ID" value="KAF2719899.1"/>
    <property type="molecule type" value="Genomic_DNA"/>
</dbReference>
<reference evidence="2" key="1">
    <citation type="journal article" date="2020" name="Stud. Mycol.">
        <title>101 Dothideomycetes genomes: a test case for predicting lifestyles and emergence of pathogens.</title>
        <authorList>
            <person name="Haridas S."/>
            <person name="Albert R."/>
            <person name="Binder M."/>
            <person name="Bloem J."/>
            <person name="Labutti K."/>
            <person name="Salamov A."/>
            <person name="Andreopoulos B."/>
            <person name="Baker S."/>
            <person name="Barry K."/>
            <person name="Bills G."/>
            <person name="Bluhm B."/>
            <person name="Cannon C."/>
            <person name="Castanera R."/>
            <person name="Culley D."/>
            <person name="Daum C."/>
            <person name="Ezra D."/>
            <person name="Gonzalez J."/>
            <person name="Henrissat B."/>
            <person name="Kuo A."/>
            <person name="Liang C."/>
            <person name="Lipzen A."/>
            <person name="Lutzoni F."/>
            <person name="Magnuson J."/>
            <person name="Mondo S."/>
            <person name="Nolan M."/>
            <person name="Ohm R."/>
            <person name="Pangilinan J."/>
            <person name="Park H.-J."/>
            <person name="Ramirez L."/>
            <person name="Alfaro M."/>
            <person name="Sun H."/>
            <person name="Tritt A."/>
            <person name="Yoshinaga Y."/>
            <person name="Zwiers L.-H."/>
            <person name="Turgeon B."/>
            <person name="Goodwin S."/>
            <person name="Spatafora J."/>
            <person name="Crous P."/>
            <person name="Grigoriev I."/>
        </authorList>
    </citation>
    <scope>NUCLEOTIDE SEQUENCE</scope>
    <source>
        <strain evidence="2">CBS 116435</strain>
    </source>
</reference>
<name>A0A9P4Q822_9PEZI</name>
<evidence type="ECO:0000313" key="3">
    <source>
        <dbReference type="Proteomes" id="UP000799441"/>
    </source>
</evidence>
<keyword evidence="3" id="KW-1185">Reference proteome</keyword>
<dbReference type="Proteomes" id="UP000799441">
    <property type="component" value="Unassembled WGS sequence"/>
</dbReference>
<feature type="region of interest" description="Disordered" evidence="1">
    <location>
        <begin position="1"/>
        <end position="26"/>
    </location>
</feature>
<protein>
    <submittedName>
        <fullName evidence="2">Uncharacterized protein</fullName>
    </submittedName>
</protein>
<organism evidence="2 3">
    <name type="scientific">Polychaeton citri CBS 116435</name>
    <dbReference type="NCBI Taxonomy" id="1314669"/>
    <lineage>
        <taxon>Eukaryota</taxon>
        <taxon>Fungi</taxon>
        <taxon>Dikarya</taxon>
        <taxon>Ascomycota</taxon>
        <taxon>Pezizomycotina</taxon>
        <taxon>Dothideomycetes</taxon>
        <taxon>Dothideomycetidae</taxon>
        <taxon>Capnodiales</taxon>
        <taxon>Capnodiaceae</taxon>
        <taxon>Polychaeton</taxon>
    </lineage>
</organism>
<proteinExistence type="predicted"/>
<dbReference type="AlphaFoldDB" id="A0A9P4Q822"/>
<sequence length="79" mass="8565">MPTPLPGSSAAWQLHPPHWPQEAQAPPASYPLLAEAGLHLLQDPLPHLRCAALLCSAMLCYALLTHHTKMVATHTHAHP</sequence>
<gene>
    <name evidence="2" type="ORF">K431DRAFT_286213</name>
</gene>
<comment type="caution">
    <text evidence="2">The sequence shown here is derived from an EMBL/GenBank/DDBJ whole genome shotgun (WGS) entry which is preliminary data.</text>
</comment>
<evidence type="ECO:0000256" key="1">
    <source>
        <dbReference type="SAM" id="MobiDB-lite"/>
    </source>
</evidence>
<accession>A0A9P4Q822</accession>
<evidence type="ECO:0000313" key="2">
    <source>
        <dbReference type="EMBL" id="KAF2719899.1"/>
    </source>
</evidence>